<dbReference type="EMBL" id="KN822007">
    <property type="protein sequence ID" value="KIM68966.1"/>
    <property type="molecule type" value="Genomic_DNA"/>
</dbReference>
<gene>
    <name evidence="1" type="ORF">SCLCIDRAFT_104154</name>
</gene>
<dbReference type="STRING" id="1036808.A0A0C3EM15"/>
<dbReference type="InParanoid" id="A0A0C3EM15"/>
<evidence type="ECO:0000313" key="2">
    <source>
        <dbReference type="Proteomes" id="UP000053989"/>
    </source>
</evidence>
<name>A0A0C3EM15_9AGAM</name>
<dbReference type="HOGENOM" id="CLU_127822_0_0_1"/>
<dbReference type="InterPro" id="IPR041078">
    <property type="entry name" value="Plavaka"/>
</dbReference>
<accession>A0A0C3EM15</accession>
<keyword evidence="2" id="KW-1185">Reference proteome</keyword>
<sequence length="181" mass="20449">MCAETLPSGLRWLCETLPTEYPTEQPPRVFYHNPIECLQSLLSHPLFESHISFVPRRVWTCAAKICHVYDEWLSGDHAWSMQEVLPMGATLLRVVLSSDKTNISVMSRNHMAYPLLISLANINVSIHSKASLHAYLLLTLLPIAKFNTRPLGFIVYSKTGLSTKLSILSYCLSRLLPPWGL</sequence>
<dbReference type="OrthoDB" id="3232986at2759"/>
<dbReference type="Pfam" id="PF18759">
    <property type="entry name" value="Plavaka"/>
    <property type="match status" value="1"/>
</dbReference>
<proteinExistence type="predicted"/>
<evidence type="ECO:0000313" key="1">
    <source>
        <dbReference type="EMBL" id="KIM68966.1"/>
    </source>
</evidence>
<dbReference type="AlphaFoldDB" id="A0A0C3EM15"/>
<organism evidence="1 2">
    <name type="scientific">Scleroderma citrinum Foug A</name>
    <dbReference type="NCBI Taxonomy" id="1036808"/>
    <lineage>
        <taxon>Eukaryota</taxon>
        <taxon>Fungi</taxon>
        <taxon>Dikarya</taxon>
        <taxon>Basidiomycota</taxon>
        <taxon>Agaricomycotina</taxon>
        <taxon>Agaricomycetes</taxon>
        <taxon>Agaricomycetidae</taxon>
        <taxon>Boletales</taxon>
        <taxon>Sclerodermatineae</taxon>
        <taxon>Sclerodermataceae</taxon>
        <taxon>Scleroderma</taxon>
    </lineage>
</organism>
<protein>
    <submittedName>
        <fullName evidence="1">Uncharacterized protein</fullName>
    </submittedName>
</protein>
<reference evidence="2" key="2">
    <citation type="submission" date="2015-01" db="EMBL/GenBank/DDBJ databases">
        <title>Evolutionary Origins and Diversification of the Mycorrhizal Mutualists.</title>
        <authorList>
            <consortium name="DOE Joint Genome Institute"/>
            <consortium name="Mycorrhizal Genomics Consortium"/>
            <person name="Kohler A."/>
            <person name="Kuo A."/>
            <person name="Nagy L.G."/>
            <person name="Floudas D."/>
            <person name="Copeland A."/>
            <person name="Barry K.W."/>
            <person name="Cichocki N."/>
            <person name="Veneault-Fourrey C."/>
            <person name="LaButti K."/>
            <person name="Lindquist E.A."/>
            <person name="Lipzen A."/>
            <person name="Lundell T."/>
            <person name="Morin E."/>
            <person name="Murat C."/>
            <person name="Riley R."/>
            <person name="Ohm R."/>
            <person name="Sun H."/>
            <person name="Tunlid A."/>
            <person name="Henrissat B."/>
            <person name="Grigoriev I.V."/>
            <person name="Hibbett D.S."/>
            <person name="Martin F."/>
        </authorList>
    </citation>
    <scope>NUCLEOTIDE SEQUENCE [LARGE SCALE GENOMIC DNA]</scope>
    <source>
        <strain evidence="2">Foug A</strain>
    </source>
</reference>
<reference evidence="1 2" key="1">
    <citation type="submission" date="2014-04" db="EMBL/GenBank/DDBJ databases">
        <authorList>
            <consortium name="DOE Joint Genome Institute"/>
            <person name="Kuo A."/>
            <person name="Kohler A."/>
            <person name="Nagy L.G."/>
            <person name="Floudas D."/>
            <person name="Copeland A."/>
            <person name="Barry K.W."/>
            <person name="Cichocki N."/>
            <person name="Veneault-Fourrey C."/>
            <person name="LaButti K."/>
            <person name="Lindquist E.A."/>
            <person name="Lipzen A."/>
            <person name="Lundell T."/>
            <person name="Morin E."/>
            <person name="Murat C."/>
            <person name="Sun H."/>
            <person name="Tunlid A."/>
            <person name="Henrissat B."/>
            <person name="Grigoriev I.V."/>
            <person name="Hibbett D.S."/>
            <person name="Martin F."/>
            <person name="Nordberg H.P."/>
            <person name="Cantor M.N."/>
            <person name="Hua S.X."/>
        </authorList>
    </citation>
    <scope>NUCLEOTIDE SEQUENCE [LARGE SCALE GENOMIC DNA]</scope>
    <source>
        <strain evidence="1 2">Foug A</strain>
    </source>
</reference>
<dbReference type="Proteomes" id="UP000053989">
    <property type="component" value="Unassembled WGS sequence"/>
</dbReference>